<dbReference type="EMBL" id="FQXM01000008">
    <property type="protein sequence ID" value="SHH65145.1"/>
    <property type="molecule type" value="Genomic_DNA"/>
</dbReference>
<dbReference type="AlphaFoldDB" id="A0A1M5UQ45"/>
<evidence type="ECO:0000313" key="2">
    <source>
        <dbReference type="Proteomes" id="UP000184447"/>
    </source>
</evidence>
<dbReference type="STRING" id="1121316.SAMN02745207_01881"/>
<evidence type="ECO:0000313" key="1">
    <source>
        <dbReference type="EMBL" id="SHH65145.1"/>
    </source>
</evidence>
<sequence>MGKNFGLPAYLVKSSSYELENHFYTKVLNAQLHPLVNYFFNISNERIINRYCHLNPKVSAEYLKEILNYKPKYLYWAGADLFHVTTAEGDRRMLVVETNSSPSGQKSMPLLQEHEEMGGYKLLLERTFIPLLKKKKLPMGAIAVMYDKNYMEASGYAFVLEELLKEPVYLVSFYDNDPNPSVRFKEGIMEVRDEEGMWHPIRAAYRYVTQRPWNRIPIESKTFIFNPIVGCLAGGRNKLVAAKAYELFNNELKENGLKITTPETILDVNFDEIPLWVQKFGGHAVIKNPYGNAGQGVYTITNEIELEEFMCTKQRYNQFIIQSLIGNFNWSTSGSEGKFYHVGTVPSKKNKIYVSDLRMMICSGEEGYRPVALYARRGREHLESIIDSSHKSWDMLGTNLSILKEDGSWDSDVVRLKLMDRKDFNTLGLGLDNLIDGYIQAVLASVAIDKMARNLINTKGKFKRELFVSLNGDEKLLSEIKIK</sequence>
<name>A0A1M5UQ45_9CLOT</name>
<protein>
    <submittedName>
        <fullName evidence="1">Uncharacterized protein</fullName>
    </submittedName>
</protein>
<proteinExistence type="predicted"/>
<accession>A0A1M5UQ45</accession>
<dbReference type="Proteomes" id="UP000184447">
    <property type="component" value="Unassembled WGS sequence"/>
</dbReference>
<dbReference type="SUPFAM" id="SSF56059">
    <property type="entry name" value="Glutathione synthetase ATP-binding domain-like"/>
    <property type="match status" value="1"/>
</dbReference>
<keyword evidence="2" id="KW-1185">Reference proteome</keyword>
<organism evidence="1 2">
    <name type="scientific">Clostridium grantii DSM 8605</name>
    <dbReference type="NCBI Taxonomy" id="1121316"/>
    <lineage>
        <taxon>Bacteria</taxon>
        <taxon>Bacillati</taxon>
        <taxon>Bacillota</taxon>
        <taxon>Clostridia</taxon>
        <taxon>Eubacteriales</taxon>
        <taxon>Clostridiaceae</taxon>
        <taxon>Clostridium</taxon>
    </lineage>
</organism>
<gene>
    <name evidence="1" type="ORF">SAMN02745207_01881</name>
</gene>
<dbReference type="OrthoDB" id="5287860at2"/>
<dbReference type="RefSeq" id="WP_073338171.1">
    <property type="nucleotide sequence ID" value="NZ_FQXM01000008.1"/>
</dbReference>
<reference evidence="1 2" key="1">
    <citation type="submission" date="2016-11" db="EMBL/GenBank/DDBJ databases">
        <authorList>
            <person name="Jaros S."/>
            <person name="Januszkiewicz K."/>
            <person name="Wedrychowicz H."/>
        </authorList>
    </citation>
    <scope>NUCLEOTIDE SEQUENCE [LARGE SCALE GENOMIC DNA]</scope>
    <source>
        <strain evidence="1 2">DSM 8605</strain>
    </source>
</reference>